<reference evidence="2" key="1">
    <citation type="submission" date="2015-07" db="EMBL/GenBank/DDBJ databases">
        <title>Elucidating the P. pachyrhizi secretome and potential effectors.</title>
        <authorList>
            <person name="de Carvalho M.C.C.G."/>
            <person name="Nascimento L.C."/>
            <person name="Darben L.M."/>
            <person name="Polizel-Podanosqui A.M."/>
            <person name="Lopes-Caitar V.S."/>
            <person name="Rocha C.S."/>
            <person name="Qi M."/>
            <person name="Carazolle M."/>
            <person name="Kuwahara M.K."/>
            <person name="Pereira G.A.G."/>
            <person name="Abdelnoor R.V."/>
            <person name="Whitham S.A."/>
            <person name="Marcelino-Guimaraes F.C."/>
        </authorList>
    </citation>
    <scope>NUCLEOTIDE SEQUENCE</scope>
</reference>
<keyword evidence="1" id="KW-0732">Signal</keyword>
<accession>A0A0S1MJA3</accession>
<feature type="signal peptide" evidence="1">
    <location>
        <begin position="1"/>
        <end position="20"/>
    </location>
</feature>
<feature type="chain" id="PRO_5006588968" evidence="1">
    <location>
        <begin position="21"/>
        <end position="134"/>
    </location>
</feature>
<name>A0A0S1MJA3_PHAPC</name>
<protein>
    <submittedName>
        <fullName evidence="2">Uncharacterized protein</fullName>
    </submittedName>
</protein>
<sequence>MRFFPLLIPLFFQFISWILTGSIPVAKNLNSALSTNRGHFGVWDSFDSCSIKHKSESAKNYGLENKALHLYNSEIGLNNIRITGQDLEFFQWNRIPKAIDDRMEAIYYFGDLLKSYPGVPSLITKVLSHVGPKG</sequence>
<dbReference type="AlphaFoldDB" id="A0A0S1MJA3"/>
<proteinExistence type="evidence at transcript level"/>
<organism evidence="2">
    <name type="scientific">Phakopsora pachyrhizi</name>
    <name type="common">Asian soybean rust disease fungus</name>
    <dbReference type="NCBI Taxonomy" id="170000"/>
    <lineage>
        <taxon>Eukaryota</taxon>
        <taxon>Fungi</taxon>
        <taxon>Dikarya</taxon>
        <taxon>Basidiomycota</taxon>
        <taxon>Pucciniomycotina</taxon>
        <taxon>Pucciniomycetes</taxon>
        <taxon>Pucciniales</taxon>
        <taxon>Phakopsoraceae</taxon>
        <taxon>Phakopsora</taxon>
    </lineage>
</organism>
<dbReference type="EMBL" id="KT246855">
    <property type="protein sequence ID" value="ALL40946.1"/>
    <property type="molecule type" value="mRNA"/>
</dbReference>
<evidence type="ECO:0000256" key="1">
    <source>
        <dbReference type="SAM" id="SignalP"/>
    </source>
</evidence>
<evidence type="ECO:0000313" key="2">
    <source>
        <dbReference type="EMBL" id="ALL40946.1"/>
    </source>
</evidence>